<dbReference type="InterPro" id="IPR001387">
    <property type="entry name" value="Cro/C1-type_HTH"/>
</dbReference>
<dbReference type="RefSeq" id="WP_378308022.1">
    <property type="nucleotide sequence ID" value="NZ_JBHUKS010000018.1"/>
</dbReference>
<dbReference type="CDD" id="cd00093">
    <property type="entry name" value="HTH_XRE"/>
    <property type="match status" value="1"/>
</dbReference>
<dbReference type="SUPFAM" id="SSF47413">
    <property type="entry name" value="lambda repressor-like DNA-binding domains"/>
    <property type="match status" value="1"/>
</dbReference>
<reference evidence="3" key="1">
    <citation type="journal article" date="2019" name="Int. J. Syst. Evol. Microbiol.">
        <title>The Global Catalogue of Microorganisms (GCM) 10K type strain sequencing project: providing services to taxonomists for standard genome sequencing and annotation.</title>
        <authorList>
            <consortium name="The Broad Institute Genomics Platform"/>
            <consortium name="The Broad Institute Genome Sequencing Center for Infectious Disease"/>
            <person name="Wu L."/>
            <person name="Ma J."/>
        </authorList>
    </citation>
    <scope>NUCLEOTIDE SEQUENCE [LARGE SCALE GENOMIC DNA]</scope>
    <source>
        <strain evidence="3">CGMCC 4.7641</strain>
    </source>
</reference>
<proteinExistence type="predicted"/>
<dbReference type="Pfam" id="PF13560">
    <property type="entry name" value="HTH_31"/>
    <property type="match status" value="1"/>
</dbReference>
<comment type="caution">
    <text evidence="2">The sequence shown here is derived from an EMBL/GenBank/DDBJ whole genome shotgun (WGS) entry which is preliminary data.</text>
</comment>
<dbReference type="InterPro" id="IPR010982">
    <property type="entry name" value="Lambda_DNA-bd_dom_sf"/>
</dbReference>
<evidence type="ECO:0000313" key="3">
    <source>
        <dbReference type="Proteomes" id="UP001597483"/>
    </source>
</evidence>
<dbReference type="Proteomes" id="UP001597483">
    <property type="component" value="Unassembled WGS sequence"/>
</dbReference>
<sequence>MIDAEHYQRVLGDELRKLRRGRGWTRKELNAHLQSEISLQTLATYELGTRQCSVVRLVELCVAMDELPQDLLAKVHSRVFTEEPGRVRVDLRRVVEEAGPELTPLRRWAEGRLRQNGIALPGAVARPGSASPARASAPGPVPVVPGSASAPSQTPSAPGTDEVSLDFAALERMAELCGLPTAELVSHLRKLAPA</sequence>
<evidence type="ECO:0000256" key="1">
    <source>
        <dbReference type="SAM" id="MobiDB-lite"/>
    </source>
</evidence>
<feature type="region of interest" description="Disordered" evidence="1">
    <location>
        <begin position="122"/>
        <end position="161"/>
    </location>
</feature>
<dbReference type="Gene3D" id="1.10.260.40">
    <property type="entry name" value="lambda repressor-like DNA-binding domains"/>
    <property type="match status" value="1"/>
</dbReference>
<evidence type="ECO:0000313" key="2">
    <source>
        <dbReference type="EMBL" id="MFD2470718.1"/>
    </source>
</evidence>
<gene>
    <name evidence="2" type="ORF">ACFSVL_25230</name>
</gene>
<accession>A0ABW5HBL2</accession>
<protein>
    <submittedName>
        <fullName evidence="2">Helix-turn-helix transcriptional regulator</fullName>
    </submittedName>
</protein>
<dbReference type="EMBL" id="JBHUKS010000018">
    <property type="protein sequence ID" value="MFD2470718.1"/>
    <property type="molecule type" value="Genomic_DNA"/>
</dbReference>
<name>A0ABW5HBL2_9PSEU</name>
<keyword evidence="3" id="KW-1185">Reference proteome</keyword>
<organism evidence="2 3">
    <name type="scientific">Amycolatopsis silviterrae</name>
    <dbReference type="NCBI Taxonomy" id="1656914"/>
    <lineage>
        <taxon>Bacteria</taxon>
        <taxon>Bacillati</taxon>
        <taxon>Actinomycetota</taxon>
        <taxon>Actinomycetes</taxon>
        <taxon>Pseudonocardiales</taxon>
        <taxon>Pseudonocardiaceae</taxon>
        <taxon>Amycolatopsis</taxon>
    </lineage>
</organism>
<feature type="compositionally biased region" description="Low complexity" evidence="1">
    <location>
        <begin position="122"/>
        <end position="160"/>
    </location>
</feature>